<dbReference type="InterPro" id="IPR036527">
    <property type="entry name" value="SCP2_sterol-bd_dom_sf"/>
</dbReference>
<protein>
    <submittedName>
        <fullName evidence="5">Oxidoreductase domain protein</fullName>
    </submittedName>
</protein>
<evidence type="ECO:0000259" key="4">
    <source>
        <dbReference type="Pfam" id="PF22725"/>
    </source>
</evidence>
<evidence type="ECO:0000313" key="5">
    <source>
        <dbReference type="EMBL" id="AEC02265.1"/>
    </source>
</evidence>
<dbReference type="SUPFAM" id="SSF51735">
    <property type="entry name" value="NAD(P)-binding Rossmann-fold domains"/>
    <property type="match status" value="1"/>
</dbReference>
<feature type="domain" description="Gfo/Idh/MocA-like oxidoreductase N-terminal" evidence="3">
    <location>
        <begin position="178"/>
        <end position="295"/>
    </location>
</feature>
<dbReference type="Gene3D" id="3.40.50.720">
    <property type="entry name" value="NAD(P)-binding Rossmann-like Domain"/>
    <property type="match status" value="1"/>
</dbReference>
<reference evidence="6" key="1">
    <citation type="submission" date="2011-04" db="EMBL/GenBank/DDBJ databases">
        <title>The complete genome of Spirochaeta coccoides DSM 17374.</title>
        <authorList>
            <person name="Lucas S."/>
            <person name="Copeland A."/>
            <person name="Lapidus A."/>
            <person name="Bruce D."/>
            <person name="Goodwin L."/>
            <person name="Pitluck S."/>
            <person name="Peters L."/>
            <person name="Kyrpides N."/>
            <person name="Mavromatis K."/>
            <person name="Pagani I."/>
            <person name="Ivanova N."/>
            <person name="Ovchinnikova G."/>
            <person name="Lu M."/>
            <person name="Detter J.C."/>
            <person name="Tapia R."/>
            <person name="Han C."/>
            <person name="Land M."/>
            <person name="Hauser L."/>
            <person name="Markowitz V."/>
            <person name="Cheng J.-F."/>
            <person name="Hugenholtz P."/>
            <person name="Woyke T."/>
            <person name="Wu D."/>
            <person name="Spring S."/>
            <person name="Schroeder M."/>
            <person name="Brambilla E."/>
            <person name="Klenk H.-P."/>
            <person name="Eisen J.A."/>
        </authorList>
    </citation>
    <scope>NUCLEOTIDE SEQUENCE [LARGE SCALE GENOMIC DNA]</scope>
    <source>
        <strain evidence="6">ATCC BAA-1237 / DSM 17374 / SPN1</strain>
    </source>
</reference>
<dbReference type="GO" id="GO:0000166">
    <property type="term" value="F:nucleotide binding"/>
    <property type="evidence" value="ECO:0007669"/>
    <property type="project" value="InterPro"/>
</dbReference>
<dbReference type="PANTHER" id="PTHR46112:SF2">
    <property type="entry name" value="XAA-PRO AMINOPEPTIDASE P-RELATED"/>
    <property type="match status" value="1"/>
</dbReference>
<dbReference type="InterPro" id="IPR036291">
    <property type="entry name" value="NAD(P)-bd_dom_sf"/>
</dbReference>
<feature type="domain" description="GFO/IDH/MocA-like oxidoreductase" evidence="4">
    <location>
        <begin position="306"/>
        <end position="431"/>
    </location>
</feature>
<dbReference type="InterPro" id="IPR055170">
    <property type="entry name" value="GFO_IDH_MocA-like_dom"/>
</dbReference>
<dbReference type="Pfam" id="PF00557">
    <property type="entry name" value="Peptidase_M24"/>
    <property type="match status" value="1"/>
</dbReference>
<dbReference type="InterPro" id="IPR000587">
    <property type="entry name" value="Creatinase_N"/>
</dbReference>
<dbReference type="InterPro" id="IPR029149">
    <property type="entry name" value="Creatin/AminoP/Spt16_N"/>
</dbReference>
<name>F4GJK0_PARC1</name>
<dbReference type="InterPro" id="IPR000683">
    <property type="entry name" value="Gfo/Idh/MocA-like_OxRdtase_N"/>
</dbReference>
<sequence length="928" mass="102843">MNSGLRKDASVDKPLSADTGIGQSGLDFSDLKNGFGLFAQVCTSVEELRYEMRILEGKSFQFNIKNSTDLVHEGAEPGDEVFSLEFGQGNCKATMGPIKTKPPVVIFYVNKETLYDLVKGVLYSSVAQMGGYIKYTGNRPDAMDFQRVFELFLNQFLVHDVQSLKEAQKKMDYSGKVKFGVIGGGQAFHFHSNGDRGSSLIAYTGIYDRNYENAKKMALTYRDGVMVPYENIDEMLASGIDAVLVMVPHVYHVEMVEKCAAAGKHVLCEKPMGTTVEGCRRMIKACKDAGVKFMIAENHRFLPAHVAMHEIVAKGLIGDVLMVRAYEGVNEIHGLSKSGFWKGDPIKAGGGALMDMAAHKFATIDYILGSKVSRVTGVLAKQAVFLPEKAEDNAVAVANYANGAIADIVVSFTQKTIPYNSMEVYGTKGTLLENHAWTKPVRLCSFDEKMGDQVQQWIEPEVEHLPFPEYYTISVRETDAHFARCILEDKEPEFTPEQAMNVITAIHAGYLSHIEGRPVDTAEIEKLADEERTIEILERLAPSIPIYKNLPEVKKVNPIGYDSKRAAKLMKDYDLSLLIAASPMNVYYLSGLPLLHSADNPILLALNNQYPNLAMIRAEGEGTLIHWDVYKSAGFHSWFGDTVGIESQAEVGAALQSKIREWGLAGKRVGVETTAPKYLIDALTEGKIKVQLIDADEVFQDMRLVKTPLEIEYLEKAAEITEQALKDTIAIVKEGVTDLELLRTAKESLIRHGADDWDHLTLTIGDSDPEAPGTGRAVRKGEIVRLDFGGIYKGYVADINQHVVVGDVSAEADKLIEGLLEFQHYFEQRITPGVNMKALSDEALSWYKTTYPDGIAFSIGHSIGLQCEDQHIFGVLGQIDRPFEENMVFEIEAWEPYQGALIGVEDCYVVTKTGCRKMTTMPKNILRV</sequence>
<dbReference type="eggNOG" id="COG0673">
    <property type="taxonomic scope" value="Bacteria"/>
</dbReference>
<dbReference type="eggNOG" id="COG0006">
    <property type="taxonomic scope" value="Bacteria"/>
</dbReference>
<dbReference type="Proteomes" id="UP000007939">
    <property type="component" value="Chromosome"/>
</dbReference>
<keyword evidence="6" id="KW-1185">Reference proteome</keyword>
<evidence type="ECO:0000259" key="2">
    <source>
        <dbReference type="Pfam" id="PF01321"/>
    </source>
</evidence>
<dbReference type="InterPro" id="IPR000994">
    <property type="entry name" value="Pept_M24"/>
</dbReference>
<dbReference type="RefSeq" id="WP_013739660.1">
    <property type="nucleotide sequence ID" value="NC_015436.1"/>
</dbReference>
<dbReference type="SUPFAM" id="SSF55920">
    <property type="entry name" value="Creatinase/aminopeptidase"/>
    <property type="match status" value="1"/>
</dbReference>
<evidence type="ECO:0000313" key="6">
    <source>
        <dbReference type="Proteomes" id="UP000007939"/>
    </source>
</evidence>
<feature type="domain" description="Creatinase N-terminal" evidence="2">
    <location>
        <begin position="564"/>
        <end position="705"/>
    </location>
</feature>
<dbReference type="PANTHER" id="PTHR46112">
    <property type="entry name" value="AMINOPEPTIDASE"/>
    <property type="match status" value="1"/>
</dbReference>
<dbReference type="InterPro" id="IPR036005">
    <property type="entry name" value="Creatinase/aminopeptidase-like"/>
</dbReference>
<organism evidence="5 6">
    <name type="scientific">Parasphaerochaeta coccoides (strain ATCC BAA-1237 / DSM 17374 / SPN1)</name>
    <name type="common">Sphaerochaeta coccoides</name>
    <dbReference type="NCBI Taxonomy" id="760011"/>
    <lineage>
        <taxon>Bacteria</taxon>
        <taxon>Pseudomonadati</taxon>
        <taxon>Spirochaetota</taxon>
        <taxon>Spirochaetia</taxon>
        <taxon>Spirochaetales</taxon>
        <taxon>Sphaerochaetaceae</taxon>
        <taxon>Parasphaerochaeta</taxon>
    </lineage>
</organism>
<dbReference type="HOGENOM" id="CLU_368729_0_0_12"/>
<dbReference type="Gene3D" id="3.30.360.10">
    <property type="entry name" value="Dihydrodipicolinate Reductase, domain 2"/>
    <property type="match status" value="1"/>
</dbReference>
<dbReference type="Gene3D" id="3.90.230.10">
    <property type="entry name" value="Creatinase/methionine aminopeptidase superfamily"/>
    <property type="match status" value="1"/>
</dbReference>
<dbReference type="InterPro" id="IPR050659">
    <property type="entry name" value="Peptidase_M24B"/>
</dbReference>
<dbReference type="Gene3D" id="3.30.1050.10">
    <property type="entry name" value="SCP2 sterol-binding domain"/>
    <property type="match status" value="1"/>
</dbReference>
<accession>F4GJK0</accession>
<evidence type="ECO:0000259" key="1">
    <source>
        <dbReference type="Pfam" id="PF00557"/>
    </source>
</evidence>
<dbReference type="CDD" id="cd01066">
    <property type="entry name" value="APP_MetAP"/>
    <property type="match status" value="1"/>
</dbReference>
<dbReference type="AlphaFoldDB" id="F4GJK0"/>
<feature type="domain" description="Peptidase M24" evidence="1">
    <location>
        <begin position="713"/>
        <end position="912"/>
    </location>
</feature>
<dbReference type="Gene3D" id="3.40.350.10">
    <property type="entry name" value="Creatinase/prolidase N-terminal domain"/>
    <property type="match status" value="1"/>
</dbReference>
<dbReference type="SUPFAM" id="SSF53092">
    <property type="entry name" value="Creatinase/prolidase N-terminal domain"/>
    <property type="match status" value="1"/>
</dbReference>
<dbReference type="Pfam" id="PF22725">
    <property type="entry name" value="GFO_IDH_MocA_C3"/>
    <property type="match status" value="1"/>
</dbReference>
<dbReference type="SUPFAM" id="SSF55347">
    <property type="entry name" value="Glyceraldehyde-3-phosphate dehydrogenase-like, C-terminal domain"/>
    <property type="match status" value="1"/>
</dbReference>
<dbReference type="EMBL" id="CP002659">
    <property type="protein sequence ID" value="AEC02265.1"/>
    <property type="molecule type" value="Genomic_DNA"/>
</dbReference>
<reference evidence="5 6" key="2">
    <citation type="journal article" date="2012" name="Stand. Genomic Sci.">
        <title>Complete genome sequence of the termite hindgut bacterium Spirochaeta coccoides type strain (SPN1(T)), reclassification in the genus Sphaerochaeta as Sphaerochaeta coccoides comb. nov. and emendations of the family Spirochaetaceae and the genus Sphaerochaeta.</title>
        <authorList>
            <person name="Abt B."/>
            <person name="Han C."/>
            <person name="Scheuner C."/>
            <person name="Lu M."/>
            <person name="Lapidus A."/>
            <person name="Nolan M."/>
            <person name="Lucas S."/>
            <person name="Hammon N."/>
            <person name="Deshpande S."/>
            <person name="Cheng J.F."/>
            <person name="Tapia R."/>
            <person name="Goodwin L.A."/>
            <person name="Pitluck S."/>
            <person name="Liolios K."/>
            <person name="Pagani I."/>
            <person name="Ivanova N."/>
            <person name="Mavromatis K."/>
            <person name="Mikhailova N."/>
            <person name="Huntemann M."/>
            <person name="Pati A."/>
            <person name="Chen A."/>
            <person name="Palaniappan K."/>
            <person name="Land M."/>
            <person name="Hauser L."/>
            <person name="Brambilla E.M."/>
            <person name="Rohde M."/>
            <person name="Spring S."/>
            <person name="Gronow S."/>
            <person name="Goker M."/>
            <person name="Woyke T."/>
            <person name="Bristow J."/>
            <person name="Eisen J.A."/>
            <person name="Markowitz V."/>
            <person name="Hugenholtz P."/>
            <person name="Kyrpides N.C."/>
            <person name="Klenk H.P."/>
            <person name="Detter J.C."/>
        </authorList>
    </citation>
    <scope>NUCLEOTIDE SEQUENCE [LARGE SCALE GENOMIC DNA]</scope>
    <source>
        <strain evidence="6">ATCC BAA-1237 / DSM 17374 / SPN1</strain>
    </source>
</reference>
<dbReference type="STRING" id="760011.Spico_1044"/>
<proteinExistence type="predicted"/>
<dbReference type="Pfam" id="PF01321">
    <property type="entry name" value="Creatinase_N"/>
    <property type="match status" value="1"/>
</dbReference>
<gene>
    <name evidence="5" type="ordered locus">Spico_1044</name>
</gene>
<dbReference type="KEGG" id="scc:Spico_1044"/>
<evidence type="ECO:0000259" key="3">
    <source>
        <dbReference type="Pfam" id="PF01408"/>
    </source>
</evidence>
<dbReference type="Pfam" id="PF01408">
    <property type="entry name" value="GFO_IDH_MocA"/>
    <property type="match status" value="1"/>
</dbReference>
<dbReference type="SUPFAM" id="SSF55718">
    <property type="entry name" value="SCP-like"/>
    <property type="match status" value="1"/>
</dbReference>